<evidence type="ECO:0000313" key="2">
    <source>
        <dbReference type="Proteomes" id="UP000238296"/>
    </source>
</evidence>
<dbReference type="EMBL" id="PPEA01000168">
    <property type="protein sequence ID" value="PQM48580.1"/>
    <property type="molecule type" value="Genomic_DNA"/>
</dbReference>
<comment type="caution">
    <text evidence="1">The sequence shown here is derived from an EMBL/GenBank/DDBJ whole genome shotgun (WGS) entry which is preliminary data.</text>
</comment>
<accession>A0A2S8BPJ6</accession>
<dbReference type="Gene3D" id="3.90.76.10">
    <property type="entry name" value="Dipeptide-binding Protein, Domain 1"/>
    <property type="match status" value="1"/>
</dbReference>
<name>A0A2S8BPJ6_9MYCO</name>
<protein>
    <submittedName>
        <fullName evidence="1">Uncharacterized protein</fullName>
    </submittedName>
</protein>
<dbReference type="Proteomes" id="UP000238296">
    <property type="component" value="Unassembled WGS sequence"/>
</dbReference>
<sequence length="123" mass="12787">MLTAGLILTGCAPVNIDAVDGAAEIGSSSDINPQDPATLQDGGNLRLALAEFPPNFNTLHIDGNLADIGGMLKATLPRAFTIGPDGSATVDTDYFTSVELTGTDPQVVTYTINPRRYGPTAPR</sequence>
<organism evidence="1 2">
    <name type="scientific">Mycobacterium talmoniae</name>
    <dbReference type="NCBI Taxonomy" id="1858794"/>
    <lineage>
        <taxon>Bacteria</taxon>
        <taxon>Bacillati</taxon>
        <taxon>Actinomycetota</taxon>
        <taxon>Actinomycetes</taxon>
        <taxon>Mycobacteriales</taxon>
        <taxon>Mycobacteriaceae</taxon>
        <taxon>Mycobacterium</taxon>
    </lineage>
</organism>
<evidence type="ECO:0000313" key="1">
    <source>
        <dbReference type="EMBL" id="PQM48580.1"/>
    </source>
</evidence>
<reference evidence="1 2" key="1">
    <citation type="journal article" date="2017" name="Int. J. Syst. Evol. Microbiol.">
        <title>Mycobacterium talmoniae sp. nov., a slowly growing mycobacterium isolated from human respiratory samples.</title>
        <authorList>
            <person name="Davidson R.M."/>
            <person name="DeGroote M.A."/>
            <person name="Marola J.L."/>
            <person name="Buss S."/>
            <person name="Jones V."/>
            <person name="McNeil M.R."/>
            <person name="Freifeld A.G."/>
            <person name="Elaine Epperson L."/>
            <person name="Hasan N.A."/>
            <person name="Jackson M."/>
            <person name="Iwen P.C."/>
            <person name="Salfinger M."/>
            <person name="Strong M."/>
        </authorList>
    </citation>
    <scope>NUCLEOTIDE SEQUENCE [LARGE SCALE GENOMIC DNA]</scope>
    <source>
        <strain evidence="1 2">ATCC BAA-2683</strain>
    </source>
</reference>
<gene>
    <name evidence="1" type="ORF">C1Y40_01203</name>
</gene>
<proteinExistence type="predicted"/>
<dbReference type="AlphaFoldDB" id="A0A2S8BPJ6"/>